<feature type="transmembrane region" description="Helical" evidence="4">
    <location>
        <begin position="377"/>
        <end position="400"/>
    </location>
</feature>
<dbReference type="Proteomes" id="UP000078397">
    <property type="component" value="Unassembled WGS sequence"/>
</dbReference>
<dbReference type="InterPro" id="IPR011701">
    <property type="entry name" value="MFS"/>
</dbReference>
<feature type="transmembrane region" description="Helical" evidence="4">
    <location>
        <begin position="49"/>
        <end position="70"/>
    </location>
</feature>
<dbReference type="PANTHER" id="PTHR11360:SF234">
    <property type="entry name" value="MFS-TYPE TRANSPORTER DBAD-RELATED"/>
    <property type="match status" value="1"/>
</dbReference>
<dbReference type="GeneID" id="28850725"/>
<dbReference type="InterPro" id="IPR036259">
    <property type="entry name" value="MFS_trans_sf"/>
</dbReference>
<dbReference type="PROSITE" id="PS50850">
    <property type="entry name" value="MFS"/>
    <property type="match status" value="1"/>
</dbReference>
<protein>
    <submittedName>
        <fullName evidence="6">Major facilitator superfamily transporter protein</fullName>
    </submittedName>
</protein>
<organism evidence="6 7">
    <name type="scientific">Pochonia chlamydosporia 170</name>
    <dbReference type="NCBI Taxonomy" id="1380566"/>
    <lineage>
        <taxon>Eukaryota</taxon>
        <taxon>Fungi</taxon>
        <taxon>Dikarya</taxon>
        <taxon>Ascomycota</taxon>
        <taxon>Pezizomycotina</taxon>
        <taxon>Sordariomycetes</taxon>
        <taxon>Hypocreomycetidae</taxon>
        <taxon>Hypocreales</taxon>
        <taxon>Clavicipitaceae</taxon>
        <taxon>Pochonia</taxon>
    </lineage>
</organism>
<proteinExistence type="inferred from homology"/>
<feature type="transmembrane region" description="Helical" evidence="4">
    <location>
        <begin position="144"/>
        <end position="164"/>
    </location>
</feature>
<dbReference type="EMBL" id="LSBJ02000004">
    <property type="protein sequence ID" value="OAQ66384.1"/>
    <property type="molecule type" value="Genomic_DNA"/>
</dbReference>
<keyword evidence="4" id="KW-0812">Transmembrane</keyword>
<feature type="domain" description="Major facilitator superfamily (MFS) profile" evidence="5">
    <location>
        <begin position="49"/>
        <end position="440"/>
    </location>
</feature>
<name>A0A179FLF0_METCM</name>
<gene>
    <name evidence="6" type="ORF">VFPPC_07948</name>
</gene>
<feature type="transmembrane region" description="Helical" evidence="4">
    <location>
        <begin position="90"/>
        <end position="112"/>
    </location>
</feature>
<dbReference type="GO" id="GO:0022857">
    <property type="term" value="F:transmembrane transporter activity"/>
    <property type="evidence" value="ECO:0007669"/>
    <property type="project" value="InterPro"/>
</dbReference>
<feature type="transmembrane region" description="Helical" evidence="4">
    <location>
        <begin position="287"/>
        <end position="306"/>
    </location>
</feature>
<feature type="transmembrane region" description="Helical" evidence="4">
    <location>
        <begin position="412"/>
        <end position="434"/>
    </location>
</feature>
<feature type="transmembrane region" description="Helical" evidence="4">
    <location>
        <begin position="176"/>
        <end position="196"/>
    </location>
</feature>
<keyword evidence="4" id="KW-1133">Transmembrane helix</keyword>
<feature type="transmembrane region" description="Helical" evidence="4">
    <location>
        <begin position="250"/>
        <end position="275"/>
    </location>
</feature>
<evidence type="ECO:0000256" key="3">
    <source>
        <dbReference type="SAM" id="MobiDB-lite"/>
    </source>
</evidence>
<dbReference type="InterPro" id="IPR050327">
    <property type="entry name" value="Proton-linked_MCT"/>
</dbReference>
<feature type="region of interest" description="Disordered" evidence="3">
    <location>
        <begin position="1"/>
        <end position="39"/>
    </location>
</feature>
<dbReference type="KEGG" id="pchm:VFPPC_07948"/>
<dbReference type="RefSeq" id="XP_018143471.1">
    <property type="nucleotide sequence ID" value="XM_018286731.1"/>
</dbReference>
<comment type="subcellular location">
    <subcellularLocation>
        <location evidence="1">Membrane</location>
        <topology evidence="1">Multi-pass membrane protein</topology>
    </subcellularLocation>
</comment>
<evidence type="ECO:0000259" key="5">
    <source>
        <dbReference type="PROSITE" id="PS50850"/>
    </source>
</evidence>
<evidence type="ECO:0000256" key="4">
    <source>
        <dbReference type="SAM" id="Phobius"/>
    </source>
</evidence>
<evidence type="ECO:0000256" key="1">
    <source>
        <dbReference type="ARBA" id="ARBA00004141"/>
    </source>
</evidence>
<feature type="compositionally biased region" description="Basic and acidic residues" evidence="3">
    <location>
        <begin position="17"/>
        <end position="27"/>
    </location>
</feature>
<dbReference type="GO" id="GO:0016020">
    <property type="term" value="C:membrane"/>
    <property type="evidence" value="ECO:0007669"/>
    <property type="project" value="UniProtKB-SubCell"/>
</dbReference>
<dbReference type="AlphaFoldDB" id="A0A179FLF0"/>
<feature type="transmembrane region" description="Helical" evidence="4">
    <location>
        <begin position="342"/>
        <end position="365"/>
    </location>
</feature>
<dbReference type="PANTHER" id="PTHR11360">
    <property type="entry name" value="MONOCARBOXYLATE TRANSPORTER"/>
    <property type="match status" value="1"/>
</dbReference>
<comment type="caution">
    <text evidence="6">The sequence shown here is derived from an EMBL/GenBank/DDBJ whole genome shotgun (WGS) entry which is preliminary data.</text>
</comment>
<feature type="transmembrane region" description="Helical" evidence="4">
    <location>
        <begin position="313"/>
        <end position="336"/>
    </location>
</feature>
<keyword evidence="4" id="KW-0472">Membrane</keyword>
<dbReference type="InterPro" id="IPR020846">
    <property type="entry name" value="MFS_dom"/>
</dbReference>
<dbReference type="Pfam" id="PF07690">
    <property type="entry name" value="MFS_1"/>
    <property type="match status" value="1"/>
</dbReference>
<evidence type="ECO:0000256" key="2">
    <source>
        <dbReference type="ARBA" id="ARBA00006727"/>
    </source>
</evidence>
<evidence type="ECO:0000313" key="6">
    <source>
        <dbReference type="EMBL" id="OAQ66384.1"/>
    </source>
</evidence>
<feature type="compositionally biased region" description="Polar residues" evidence="3">
    <location>
        <begin position="1"/>
        <end position="14"/>
    </location>
</feature>
<dbReference type="SUPFAM" id="SSF103473">
    <property type="entry name" value="MFS general substrate transporter"/>
    <property type="match status" value="1"/>
</dbReference>
<feature type="transmembrane region" description="Helical" evidence="4">
    <location>
        <begin position="208"/>
        <end position="229"/>
    </location>
</feature>
<feature type="transmembrane region" description="Helical" evidence="4">
    <location>
        <begin position="119"/>
        <end position="138"/>
    </location>
</feature>
<dbReference type="OrthoDB" id="6509908at2759"/>
<sequence length="442" mass="47469">MDEESNSATASTVGRNPHSDSEQKEVETQPQPKPVANPNDEFPDGGLQAWLQVLGGWVVLAANWGLVNTFGVYQTYYQTEMLSSYSASSISWIGSLQACLLFLAGLAAGPLFDGGYFKATLTTGLFMIVFGMFMTSISKTYWQVLLAQGICIGIGMGLTFLPAAAIQAQYFLKRRAFAVGIAGTGSPVGGIIFPIIFSKLHPQVGFGWATRVIAFILLGLSVIPIVFMRPRLPPPPRVRSIVDNTAWKDISFMTFTVGAMLVFLVLYTAFFYIQLFDELNHLSSKNFAPYMVTLLNVGSVVGRLAPMYVGDKLGVLNMTILCTLASALLAFGWMGIDSLGGIAVFTILYGITSGAVVVGAPVVIMKLSPDMARMGTRLGMAFTFSAVTVLVGTPIAGAILGDFSRTRWLATIGYSAGGLVLGGVIMMGTWVSVFKQRGTWKI</sequence>
<keyword evidence="7" id="KW-1185">Reference proteome</keyword>
<accession>A0A179FLF0</accession>
<dbReference type="Gene3D" id="1.20.1250.20">
    <property type="entry name" value="MFS general substrate transporter like domains"/>
    <property type="match status" value="1"/>
</dbReference>
<evidence type="ECO:0000313" key="7">
    <source>
        <dbReference type="Proteomes" id="UP000078397"/>
    </source>
</evidence>
<reference evidence="6 7" key="1">
    <citation type="journal article" date="2016" name="PLoS Pathog.">
        <title>Biosynthesis of antibiotic leucinostatins in bio-control fungus Purpureocillium lilacinum and their inhibition on phytophthora revealed by genome mining.</title>
        <authorList>
            <person name="Wang G."/>
            <person name="Liu Z."/>
            <person name="Lin R."/>
            <person name="Li E."/>
            <person name="Mao Z."/>
            <person name="Ling J."/>
            <person name="Yang Y."/>
            <person name="Yin W.B."/>
            <person name="Xie B."/>
        </authorList>
    </citation>
    <scope>NUCLEOTIDE SEQUENCE [LARGE SCALE GENOMIC DNA]</scope>
    <source>
        <strain evidence="6">170</strain>
    </source>
</reference>
<comment type="similarity">
    <text evidence="2">Belongs to the major facilitator superfamily. Monocarboxylate porter (TC 2.A.1.13) family.</text>
</comment>